<evidence type="ECO:0000256" key="4">
    <source>
        <dbReference type="SAM" id="SignalP"/>
    </source>
</evidence>
<comment type="caution">
    <text evidence="5">The sequence shown here is derived from an EMBL/GenBank/DDBJ whole genome shotgun (WGS) entry which is preliminary data.</text>
</comment>
<evidence type="ECO:0000256" key="1">
    <source>
        <dbReference type="ARBA" id="ARBA00008520"/>
    </source>
</evidence>
<dbReference type="Pfam" id="PF01547">
    <property type="entry name" value="SBP_bac_1"/>
    <property type="match status" value="1"/>
</dbReference>
<gene>
    <name evidence="5" type="ORF">BCM02_102754</name>
</gene>
<dbReference type="GO" id="GO:0055052">
    <property type="term" value="C:ATP-binding cassette (ABC) transporter complex, substrate-binding subunit-containing"/>
    <property type="evidence" value="ECO:0007669"/>
    <property type="project" value="TreeGrafter"/>
</dbReference>
<reference evidence="5 6" key="1">
    <citation type="submission" date="2019-07" db="EMBL/GenBank/DDBJ databases">
        <title>Genomic Encyclopedia of Type Strains, Phase III (KMG-III): the genomes of soil and plant-associated and newly described type strains.</title>
        <authorList>
            <person name="Whitman W."/>
        </authorList>
    </citation>
    <scope>NUCLEOTIDE SEQUENCE [LARGE SCALE GENOMIC DNA]</scope>
    <source>
        <strain evidence="5 6">BL24</strain>
    </source>
</reference>
<dbReference type="EMBL" id="VNHS01000002">
    <property type="protein sequence ID" value="TYP78177.1"/>
    <property type="molecule type" value="Genomic_DNA"/>
</dbReference>
<dbReference type="AlphaFoldDB" id="A0A5S5CFV8"/>
<proteinExistence type="inferred from homology"/>
<dbReference type="GO" id="GO:0015768">
    <property type="term" value="P:maltose transport"/>
    <property type="evidence" value="ECO:0007669"/>
    <property type="project" value="TreeGrafter"/>
</dbReference>
<dbReference type="PANTHER" id="PTHR30061">
    <property type="entry name" value="MALTOSE-BINDING PERIPLASMIC PROTEIN"/>
    <property type="match status" value="1"/>
</dbReference>
<accession>A0A5S5CFV8</accession>
<dbReference type="SUPFAM" id="SSF53850">
    <property type="entry name" value="Periplasmic binding protein-like II"/>
    <property type="match status" value="1"/>
</dbReference>
<dbReference type="PROSITE" id="PS51257">
    <property type="entry name" value="PROKAR_LIPOPROTEIN"/>
    <property type="match status" value="1"/>
</dbReference>
<dbReference type="OrthoDB" id="9808332at2"/>
<dbReference type="GO" id="GO:0042956">
    <property type="term" value="P:maltodextrin transmembrane transport"/>
    <property type="evidence" value="ECO:0007669"/>
    <property type="project" value="TreeGrafter"/>
</dbReference>
<dbReference type="PANTHER" id="PTHR30061:SF50">
    <property type="entry name" value="MALTOSE_MALTODEXTRIN-BINDING PERIPLASMIC PROTEIN"/>
    <property type="match status" value="1"/>
</dbReference>
<dbReference type="Gene3D" id="3.40.190.10">
    <property type="entry name" value="Periplasmic binding protein-like II"/>
    <property type="match status" value="2"/>
</dbReference>
<evidence type="ECO:0000256" key="2">
    <source>
        <dbReference type="ARBA" id="ARBA00022448"/>
    </source>
</evidence>
<name>A0A5S5CFV8_9BACL</name>
<dbReference type="InterPro" id="IPR006059">
    <property type="entry name" value="SBP"/>
</dbReference>
<sequence>MRKRSVSTVAAVAVFGGLLAGCSGGNDSGSGDITLSVWAMGDSSKPMEQMAADFTKENPTIKVKVQAIPWGSAHDKLLTAVASKKGPDVLQMGTTWMPEFASAGAIADLTNDIPNYPELAPDNFFKGTITSTQFDGKTVGVPWLAETRILFYRTDVLKSVGYDKAPATWDELLDASAKLTARGKDQYGIGLDPKEPTLNFMFARQNGAKLIENNKAQFEEPAFAEAVSYLDTYFKKGYAPVDLGLDTSQSFGGEGMVPMFISGPWMIKTIKDQIPDIEGKWATAVLPSKENNMSSLGGSNLTVFNYTEQKDAALKFIAFLSKPEKQLEWMKLTGELPATMKAWEDPQLSDDANMAVVGEQLKNAEPMPLVKAWDNISQNFLKTFEQIYRADADLNEQLKAFNAQSQQLLDK</sequence>
<dbReference type="Proteomes" id="UP000323257">
    <property type="component" value="Unassembled WGS sequence"/>
</dbReference>
<feature type="signal peptide" evidence="4">
    <location>
        <begin position="1"/>
        <end position="20"/>
    </location>
</feature>
<keyword evidence="3 4" id="KW-0732">Signal</keyword>
<organism evidence="5 6">
    <name type="scientific">Paenibacillus methanolicus</name>
    <dbReference type="NCBI Taxonomy" id="582686"/>
    <lineage>
        <taxon>Bacteria</taxon>
        <taxon>Bacillati</taxon>
        <taxon>Bacillota</taxon>
        <taxon>Bacilli</taxon>
        <taxon>Bacillales</taxon>
        <taxon>Paenibacillaceae</taxon>
        <taxon>Paenibacillus</taxon>
    </lineage>
</organism>
<dbReference type="RefSeq" id="WP_148928625.1">
    <property type="nucleotide sequence ID" value="NZ_VNHS01000002.1"/>
</dbReference>
<evidence type="ECO:0000313" key="5">
    <source>
        <dbReference type="EMBL" id="TYP78177.1"/>
    </source>
</evidence>
<dbReference type="CDD" id="cd14747">
    <property type="entry name" value="PBP2_MalE"/>
    <property type="match status" value="1"/>
</dbReference>
<feature type="chain" id="PRO_5038800051" evidence="4">
    <location>
        <begin position="21"/>
        <end position="411"/>
    </location>
</feature>
<keyword evidence="6" id="KW-1185">Reference proteome</keyword>
<keyword evidence="5" id="KW-0762">Sugar transport</keyword>
<keyword evidence="2" id="KW-0813">Transport</keyword>
<dbReference type="GO" id="GO:1901982">
    <property type="term" value="F:maltose binding"/>
    <property type="evidence" value="ECO:0007669"/>
    <property type="project" value="TreeGrafter"/>
</dbReference>
<evidence type="ECO:0000256" key="3">
    <source>
        <dbReference type="ARBA" id="ARBA00022729"/>
    </source>
</evidence>
<evidence type="ECO:0000313" key="6">
    <source>
        <dbReference type="Proteomes" id="UP000323257"/>
    </source>
</evidence>
<comment type="similarity">
    <text evidence="1">Belongs to the bacterial solute-binding protein 1 family.</text>
</comment>
<protein>
    <submittedName>
        <fullName evidence="5">Multiple sugar transport system substrate-binding protein</fullName>
    </submittedName>
</protein>